<keyword evidence="1" id="KW-1133">Transmembrane helix</keyword>
<feature type="transmembrane region" description="Helical" evidence="1">
    <location>
        <begin position="306"/>
        <end position="324"/>
    </location>
</feature>
<organism evidence="2 3">
    <name type="scientific">Candidatus Dojkabacteria bacterium</name>
    <dbReference type="NCBI Taxonomy" id="2099670"/>
    <lineage>
        <taxon>Bacteria</taxon>
        <taxon>Candidatus Dojkabacteria</taxon>
    </lineage>
</organism>
<dbReference type="EMBL" id="JAGQLH010000118">
    <property type="protein sequence ID" value="MCA9386291.1"/>
    <property type="molecule type" value="Genomic_DNA"/>
</dbReference>
<evidence type="ECO:0000313" key="2">
    <source>
        <dbReference type="EMBL" id="MCA9386291.1"/>
    </source>
</evidence>
<comment type="caution">
    <text evidence="2">The sequence shown here is derived from an EMBL/GenBank/DDBJ whole genome shotgun (WGS) entry which is preliminary data.</text>
</comment>
<feature type="transmembrane region" description="Helical" evidence="1">
    <location>
        <begin position="28"/>
        <end position="50"/>
    </location>
</feature>
<accession>A0A955RKZ5</accession>
<feature type="transmembrane region" description="Helical" evidence="1">
    <location>
        <begin position="330"/>
        <end position="349"/>
    </location>
</feature>
<name>A0A955RKZ5_9BACT</name>
<dbReference type="InterPro" id="IPR012430">
    <property type="entry name" value="TMEM43_fam"/>
</dbReference>
<proteinExistence type="predicted"/>
<evidence type="ECO:0000313" key="3">
    <source>
        <dbReference type="Proteomes" id="UP000754563"/>
    </source>
</evidence>
<evidence type="ECO:0000256" key="1">
    <source>
        <dbReference type="SAM" id="Phobius"/>
    </source>
</evidence>
<reference evidence="2" key="2">
    <citation type="journal article" date="2021" name="Microbiome">
        <title>Successional dynamics and alternative stable states in a saline activated sludge microbial community over 9 years.</title>
        <authorList>
            <person name="Wang Y."/>
            <person name="Ye J."/>
            <person name="Ju F."/>
            <person name="Liu L."/>
            <person name="Boyd J.A."/>
            <person name="Deng Y."/>
            <person name="Parks D.H."/>
            <person name="Jiang X."/>
            <person name="Yin X."/>
            <person name="Woodcroft B.J."/>
            <person name="Tyson G.W."/>
            <person name="Hugenholtz P."/>
            <person name="Polz M.F."/>
            <person name="Zhang T."/>
        </authorList>
    </citation>
    <scope>NUCLEOTIDE SEQUENCE</scope>
    <source>
        <strain evidence="2">HKST-UBA11</strain>
    </source>
</reference>
<dbReference type="AlphaFoldDB" id="A0A955RKZ5"/>
<dbReference type="Pfam" id="PF07787">
    <property type="entry name" value="TMEM43"/>
    <property type="match status" value="1"/>
</dbReference>
<gene>
    <name evidence="2" type="ORF">KC717_06625</name>
</gene>
<keyword evidence="1" id="KW-0472">Membrane</keyword>
<feature type="transmembrane region" description="Helical" evidence="1">
    <location>
        <begin position="273"/>
        <end position="294"/>
    </location>
</feature>
<dbReference type="Proteomes" id="UP000754563">
    <property type="component" value="Unassembled WGS sequence"/>
</dbReference>
<keyword evidence="1" id="KW-0812">Transmembrane</keyword>
<reference evidence="2" key="1">
    <citation type="submission" date="2020-04" db="EMBL/GenBank/DDBJ databases">
        <authorList>
            <person name="Zhang T."/>
        </authorList>
    </citation>
    <scope>NUCLEOTIDE SEQUENCE</scope>
    <source>
        <strain evidence="2">HKST-UBA11</strain>
    </source>
</reference>
<protein>
    <submittedName>
        <fullName evidence="2">Uncharacterized protein</fullName>
    </submittedName>
</protein>
<sequence length="356" mass="38826">MAQQKVISRKVVGSAHPVARKFRDIKNAFAGVGCGFGALIIGFILIVTSVTSVKEYSKIVAGLPLQSPEEAQDGIVKIQGQPTINEPVSTTYQLCKVQDCGAPGESRTTTPSLYEVLTWERYEIVEETSTETRTVIENGQEVQETVETIEYNERWIEKDRSANWADFQIGTITVLPEGAKTVLETSSTEVPDVHIPNAGIVENFGQQVSDQVGATRLKIEYIPESTDQLIVVGELTNGTIADGETLIVSNLSNDELVTKLENQEATARLAMRFFAWLLLTIGFGAILAPILEFVELIPVAGKVAKVAAFFISAVFSAFLVLTGVLLLKFWYIFAALGVVLFIGSIILITKHVQSKS</sequence>